<keyword evidence="1" id="KW-0732">Signal</keyword>
<organism evidence="2 3">
    <name type="scientific">Sporosarcina limicola</name>
    <dbReference type="NCBI Taxonomy" id="34101"/>
    <lineage>
        <taxon>Bacteria</taxon>
        <taxon>Bacillati</taxon>
        <taxon>Bacillota</taxon>
        <taxon>Bacilli</taxon>
        <taxon>Bacillales</taxon>
        <taxon>Caryophanaceae</taxon>
        <taxon>Sporosarcina</taxon>
    </lineage>
</organism>
<dbReference type="Proteomes" id="UP000658225">
    <property type="component" value="Unassembled WGS sequence"/>
</dbReference>
<dbReference type="RefSeq" id="WP_192600709.1">
    <property type="nucleotide sequence ID" value="NZ_JADBEL010000052.1"/>
</dbReference>
<evidence type="ECO:0000313" key="3">
    <source>
        <dbReference type="Proteomes" id="UP000658225"/>
    </source>
</evidence>
<evidence type="ECO:0000313" key="2">
    <source>
        <dbReference type="EMBL" id="MBE1557124.1"/>
    </source>
</evidence>
<feature type="chain" id="PRO_5038548673" description="DUF5640 domain-containing protein" evidence="1">
    <location>
        <begin position="19"/>
        <end position="118"/>
    </location>
</feature>
<proteinExistence type="predicted"/>
<feature type="signal peptide" evidence="1">
    <location>
        <begin position="1"/>
        <end position="18"/>
    </location>
</feature>
<keyword evidence="3" id="KW-1185">Reference proteome</keyword>
<evidence type="ECO:0000256" key="1">
    <source>
        <dbReference type="SAM" id="SignalP"/>
    </source>
</evidence>
<evidence type="ECO:0008006" key="4">
    <source>
        <dbReference type="Google" id="ProtNLM"/>
    </source>
</evidence>
<comment type="caution">
    <text evidence="2">The sequence shown here is derived from an EMBL/GenBank/DDBJ whole genome shotgun (WGS) entry which is preliminary data.</text>
</comment>
<dbReference type="AlphaFoldDB" id="A0A927MTJ3"/>
<dbReference type="EMBL" id="JADBEL010000052">
    <property type="protein sequence ID" value="MBE1557124.1"/>
    <property type="molecule type" value="Genomic_DNA"/>
</dbReference>
<reference evidence="2" key="1">
    <citation type="submission" date="2020-10" db="EMBL/GenBank/DDBJ databases">
        <title>Genomic Encyclopedia of Type Strains, Phase IV (KMG-IV): sequencing the most valuable type-strain genomes for metagenomic binning, comparative biology and taxonomic classification.</title>
        <authorList>
            <person name="Goeker M."/>
        </authorList>
    </citation>
    <scope>NUCLEOTIDE SEQUENCE</scope>
    <source>
        <strain evidence="2">DSM 13886</strain>
    </source>
</reference>
<name>A0A927MTJ3_9BACL</name>
<dbReference type="PROSITE" id="PS51257">
    <property type="entry name" value="PROKAR_LIPOPROTEIN"/>
    <property type="match status" value="1"/>
</dbReference>
<accession>A0A927MTJ3</accession>
<protein>
    <recommendedName>
        <fullName evidence="4">DUF5640 domain-containing protein</fullName>
    </recommendedName>
</protein>
<gene>
    <name evidence="2" type="ORF">H4683_004256</name>
</gene>
<sequence length="118" mass="13195">MKKAQFSLLTVLVLLLLAACGDSKNDLIGKWTGTESAGGGGTVTFNDNDTVLIEMGMFNNSFEWTVEDKILNLYTTKDGEQELSYQYEIEQESKDNVTLYELDEEGKRVEGVTIKLSR</sequence>